<keyword evidence="2" id="KW-0732">Signal</keyword>
<feature type="signal peptide" evidence="2">
    <location>
        <begin position="1"/>
        <end position="19"/>
    </location>
</feature>
<dbReference type="Proteomes" id="UP000322699">
    <property type="component" value="Unassembled WGS sequence"/>
</dbReference>
<evidence type="ECO:0000313" key="6">
    <source>
        <dbReference type="Proteomes" id="UP000322699"/>
    </source>
</evidence>
<evidence type="ECO:0008006" key="7">
    <source>
        <dbReference type="Google" id="ProtNLM"/>
    </source>
</evidence>
<keyword evidence="6" id="KW-1185">Reference proteome</keyword>
<comment type="caution">
    <text evidence="4">The sequence shown here is derived from an EMBL/GenBank/DDBJ whole genome shotgun (WGS) entry which is preliminary data.</text>
</comment>
<evidence type="ECO:0000256" key="2">
    <source>
        <dbReference type="SAM" id="SignalP"/>
    </source>
</evidence>
<evidence type="ECO:0000256" key="1">
    <source>
        <dbReference type="SAM" id="MobiDB-lite"/>
    </source>
</evidence>
<organism evidence="4 6">
    <name type="scientific">Rubripirellula obstinata</name>
    <dbReference type="NCBI Taxonomy" id="406547"/>
    <lineage>
        <taxon>Bacteria</taxon>
        <taxon>Pseudomonadati</taxon>
        <taxon>Planctomycetota</taxon>
        <taxon>Planctomycetia</taxon>
        <taxon>Pirellulales</taxon>
        <taxon>Pirellulaceae</taxon>
        <taxon>Rubripirellula</taxon>
    </lineage>
</organism>
<dbReference type="AlphaFoldDB" id="A0A5B1CBG9"/>
<accession>A0A5B1CBG9</accession>
<dbReference type="EMBL" id="VRLW01000002">
    <property type="protein sequence ID" value="KAA1257448.1"/>
    <property type="molecule type" value="Genomic_DNA"/>
</dbReference>
<gene>
    <name evidence="5" type="ORF">LF1_52970</name>
    <name evidence="4" type="ORF">LF1_54840</name>
    <name evidence="3" type="ORF">LF1_55750</name>
</gene>
<feature type="chain" id="PRO_5036366771" description="Lipoprotein" evidence="2">
    <location>
        <begin position="20"/>
        <end position="48"/>
    </location>
</feature>
<reference evidence="4 6" key="1">
    <citation type="submission" date="2019-08" db="EMBL/GenBank/DDBJ databases">
        <title>Deep-cultivation of Planctomycetes and their phenomic and genomic characterization uncovers novel biology.</title>
        <authorList>
            <person name="Wiegand S."/>
            <person name="Jogler M."/>
            <person name="Boedeker C."/>
            <person name="Pinto D."/>
            <person name="Vollmers J."/>
            <person name="Rivas-Marin E."/>
            <person name="Kohn T."/>
            <person name="Peeters S.H."/>
            <person name="Heuer A."/>
            <person name="Rast P."/>
            <person name="Oberbeckmann S."/>
            <person name="Bunk B."/>
            <person name="Jeske O."/>
            <person name="Meyerdierks A."/>
            <person name="Storesund J.E."/>
            <person name="Kallscheuer N."/>
            <person name="Luecker S."/>
            <person name="Lage O.M."/>
            <person name="Pohl T."/>
            <person name="Merkel B.J."/>
            <person name="Hornburger P."/>
            <person name="Mueller R.-W."/>
            <person name="Bruemmer F."/>
            <person name="Labrenz M."/>
            <person name="Spormann A.M."/>
            <person name="Op Den Camp H."/>
            <person name="Overmann J."/>
            <person name="Amann R."/>
            <person name="Jetten M.S.M."/>
            <person name="Mascher T."/>
            <person name="Medema M.H."/>
            <person name="Devos D.P."/>
            <person name="Kaster A.-K."/>
            <person name="Ovreas L."/>
            <person name="Rohde M."/>
            <person name="Galperin M.Y."/>
            <person name="Jogler C."/>
        </authorList>
    </citation>
    <scope>NUCLEOTIDE SEQUENCE [LARGE SCALE GENOMIC DNA]</scope>
    <source>
        <strain evidence="4 6">LF1</strain>
    </source>
</reference>
<proteinExistence type="predicted"/>
<evidence type="ECO:0000313" key="3">
    <source>
        <dbReference type="EMBL" id="KAA1257175.1"/>
    </source>
</evidence>
<dbReference type="EMBL" id="VRLW01000004">
    <property type="protein sequence ID" value="KAA1257175.1"/>
    <property type="molecule type" value="Genomic_DNA"/>
</dbReference>
<protein>
    <recommendedName>
        <fullName evidence="7">Lipoprotein</fullName>
    </recommendedName>
</protein>
<sequence precursor="true">MRRVFVIVMLVVCCISGCAAVRDLFLPGSNASDQNRRFWDQTSDNPYR</sequence>
<name>A0A5B1CBG9_9BACT</name>
<evidence type="ECO:0000313" key="5">
    <source>
        <dbReference type="EMBL" id="KAA1257448.1"/>
    </source>
</evidence>
<dbReference type="RefSeq" id="WP_149753256.1">
    <property type="nucleotide sequence ID" value="NZ_LWSK01000141.1"/>
</dbReference>
<dbReference type="EMBL" id="VRLW01000003">
    <property type="protein sequence ID" value="KAA1257335.1"/>
    <property type="molecule type" value="Genomic_DNA"/>
</dbReference>
<feature type="region of interest" description="Disordered" evidence="1">
    <location>
        <begin position="27"/>
        <end position="48"/>
    </location>
</feature>
<evidence type="ECO:0000313" key="4">
    <source>
        <dbReference type="EMBL" id="KAA1257335.1"/>
    </source>
</evidence>